<dbReference type="Gene3D" id="1.10.520.10">
    <property type="match status" value="1"/>
</dbReference>
<dbReference type="InterPro" id="IPR002016">
    <property type="entry name" value="Haem_peroxidase"/>
</dbReference>
<protein>
    <recommendedName>
        <fullName evidence="3">L-ascorbate peroxidase</fullName>
        <ecNumber evidence="3">1.11.1.11</ecNumber>
    </recommendedName>
</protein>
<dbReference type="PANTHER" id="PTHR35300">
    <property type="entry name" value="COACTIVATOR CBP, KIX DOMAIN-CONTAINING PROTEIN-RELATED"/>
    <property type="match status" value="1"/>
</dbReference>
<dbReference type="PRINTS" id="PR00458">
    <property type="entry name" value="PEROXIDASE"/>
</dbReference>
<dbReference type="PRINTS" id="PR00459">
    <property type="entry name" value="ASPEROXIDASE"/>
</dbReference>
<comment type="similarity">
    <text evidence="2">Belongs to the peroxidase family. Ascorbate peroxidase subfamily.</text>
</comment>
<dbReference type="PROSITE" id="PS50873">
    <property type="entry name" value="PEROXIDASE_4"/>
    <property type="match status" value="1"/>
</dbReference>
<comment type="caution">
    <text evidence="9">The sequence shown here is derived from an EMBL/GenBank/DDBJ whole genome shotgun (WGS) entry which is preliminary data.</text>
</comment>
<organism evidence="9 10">
    <name type="scientific">Hibiscus syriacus</name>
    <name type="common">Rose of Sharon</name>
    <dbReference type="NCBI Taxonomy" id="106335"/>
    <lineage>
        <taxon>Eukaryota</taxon>
        <taxon>Viridiplantae</taxon>
        <taxon>Streptophyta</taxon>
        <taxon>Embryophyta</taxon>
        <taxon>Tracheophyta</taxon>
        <taxon>Spermatophyta</taxon>
        <taxon>Magnoliopsida</taxon>
        <taxon>eudicotyledons</taxon>
        <taxon>Gunneridae</taxon>
        <taxon>Pentapetalae</taxon>
        <taxon>rosids</taxon>
        <taxon>malvids</taxon>
        <taxon>Malvales</taxon>
        <taxon>Malvaceae</taxon>
        <taxon>Malvoideae</taxon>
        <taxon>Hibiscus</taxon>
    </lineage>
</organism>
<keyword evidence="6" id="KW-0408">Iron</keyword>
<dbReference type="GO" id="GO:0016688">
    <property type="term" value="F:L-ascorbate peroxidase activity"/>
    <property type="evidence" value="ECO:0007669"/>
    <property type="project" value="UniProtKB-EC"/>
</dbReference>
<keyword evidence="10" id="KW-1185">Reference proteome</keyword>
<dbReference type="AlphaFoldDB" id="A0A6A3D3P4"/>
<dbReference type="Proteomes" id="UP000436088">
    <property type="component" value="Unassembled WGS sequence"/>
</dbReference>
<dbReference type="EC" id="1.11.1.11" evidence="3"/>
<dbReference type="GO" id="GO:0046872">
    <property type="term" value="F:metal ion binding"/>
    <property type="evidence" value="ECO:0007669"/>
    <property type="project" value="UniProtKB-KW"/>
</dbReference>
<keyword evidence="4" id="KW-0479">Metal-binding</keyword>
<comment type="cofactor">
    <cofactor evidence="1">
        <name>heme b</name>
        <dbReference type="ChEBI" id="CHEBI:60344"/>
    </cofactor>
</comment>
<sequence>MRGSFIQEFFRVVNEIHSSAIKNQEWQEKLPVIVLKAEEIMYSKANSEAEYMDLKTLWDRTNDAINTIIRRDESTETGELLPPCIEAALNLGCTPRRSQRNSNLRCYLNPGPREAGNIARGNGTENSHCIASYSGFMKPTLMNATHLGFTSENGSLPSNNPCLPIEKVERAKTGYIHNLFVDSLNKMNQTDAVNASMNPHEFACDLSLRLGPLSTPCSSVRNGQLRETGKSNSTFPEWKLTDKSSSSFLKSNGDDRLNSTSNERSFEGESMNVDATMRKRKTIYGLATDQQFHSPSKLPYGHLIDSVDWPTFILEDLQAFTWRLLKNHYVKRQSASEPFHRVRKTVRRPGNVLEKAKREIDAVRSVSWADMIAVAGAEAVSVRGGPKIPVYLRPTGFRPNPEGKLPQESLDAAGLKQCFQRKGFSTQELVTLSGAHTIGGKGFGSPVSFDKSILQNSSGEAMEFFRLLSETNEGWSSFGKEHSTNGLIGSLFDRRRWIMRYAGDQNMFFEDFKNAHVKLVNCGARWKSM</sequence>
<feature type="region of interest" description="Disordered" evidence="7">
    <location>
        <begin position="246"/>
        <end position="268"/>
    </location>
</feature>
<dbReference type="GO" id="GO:0020037">
    <property type="term" value="F:heme binding"/>
    <property type="evidence" value="ECO:0007669"/>
    <property type="project" value="InterPro"/>
</dbReference>
<dbReference type="GO" id="GO:0006979">
    <property type="term" value="P:response to oxidative stress"/>
    <property type="evidence" value="ECO:0007669"/>
    <property type="project" value="InterPro"/>
</dbReference>
<evidence type="ECO:0000256" key="4">
    <source>
        <dbReference type="ARBA" id="ARBA00022723"/>
    </source>
</evidence>
<evidence type="ECO:0000256" key="3">
    <source>
        <dbReference type="ARBA" id="ARBA00012940"/>
    </source>
</evidence>
<name>A0A6A3D3P4_HIBSY</name>
<evidence type="ECO:0000256" key="5">
    <source>
        <dbReference type="ARBA" id="ARBA00023002"/>
    </source>
</evidence>
<evidence type="ECO:0000313" key="9">
    <source>
        <dbReference type="EMBL" id="KAE8735214.1"/>
    </source>
</evidence>
<dbReference type="SUPFAM" id="SSF48113">
    <property type="entry name" value="Heme-dependent peroxidases"/>
    <property type="match status" value="1"/>
</dbReference>
<evidence type="ECO:0000256" key="7">
    <source>
        <dbReference type="SAM" id="MobiDB-lite"/>
    </source>
</evidence>
<reference evidence="9" key="1">
    <citation type="submission" date="2019-09" db="EMBL/GenBank/DDBJ databases">
        <title>Draft genome information of white flower Hibiscus syriacus.</title>
        <authorList>
            <person name="Kim Y.-M."/>
        </authorList>
    </citation>
    <scope>NUCLEOTIDE SEQUENCE [LARGE SCALE GENOMIC DNA]</scope>
    <source>
        <strain evidence="9">YM2019G1</strain>
    </source>
</reference>
<proteinExistence type="inferred from homology"/>
<dbReference type="Pfam" id="PF00141">
    <property type="entry name" value="peroxidase"/>
    <property type="match status" value="1"/>
</dbReference>
<accession>A0A6A3D3P4</accession>
<evidence type="ECO:0000256" key="2">
    <source>
        <dbReference type="ARBA" id="ARBA00006873"/>
    </source>
</evidence>
<dbReference type="Gene3D" id="1.10.420.10">
    <property type="entry name" value="Peroxidase, domain 2"/>
    <property type="match status" value="1"/>
</dbReference>
<dbReference type="EMBL" id="VEPZ02000032">
    <property type="protein sequence ID" value="KAE8735214.1"/>
    <property type="molecule type" value="Genomic_DNA"/>
</dbReference>
<dbReference type="InterPro" id="IPR002207">
    <property type="entry name" value="Peroxidase_I"/>
</dbReference>
<keyword evidence="5" id="KW-0560">Oxidoreductase</keyword>
<evidence type="ECO:0000256" key="1">
    <source>
        <dbReference type="ARBA" id="ARBA00001970"/>
    </source>
</evidence>
<dbReference type="PANTHER" id="PTHR35300:SF5">
    <property type="entry name" value="HISTONE ACETYLTRANSFERASE"/>
    <property type="match status" value="1"/>
</dbReference>
<evidence type="ECO:0000259" key="8">
    <source>
        <dbReference type="PROSITE" id="PS50873"/>
    </source>
</evidence>
<dbReference type="PROSITE" id="PS00435">
    <property type="entry name" value="PEROXIDASE_1"/>
    <property type="match status" value="1"/>
</dbReference>
<gene>
    <name evidence="9" type="ORF">F3Y22_tig00000340pilonHSYRG00056</name>
</gene>
<feature type="domain" description="Plant heme peroxidase family profile" evidence="8">
    <location>
        <begin position="311"/>
        <end position="529"/>
    </location>
</feature>
<keyword evidence="9" id="KW-0575">Peroxidase</keyword>
<evidence type="ECO:0000256" key="6">
    <source>
        <dbReference type="ARBA" id="ARBA00023004"/>
    </source>
</evidence>
<dbReference type="InterPro" id="IPR010255">
    <property type="entry name" value="Haem_peroxidase_sf"/>
</dbReference>
<evidence type="ECO:0000313" key="10">
    <source>
        <dbReference type="Proteomes" id="UP000436088"/>
    </source>
</evidence>
<dbReference type="InterPro" id="IPR019793">
    <property type="entry name" value="Peroxidases_heam-ligand_BS"/>
</dbReference>